<gene>
    <name evidence="3" type="ORF">ACFFIA_27670</name>
</gene>
<dbReference type="PANTHER" id="PTHR35342">
    <property type="entry name" value="TRICARBOXYLIC TRANSPORT PROTEIN"/>
    <property type="match status" value="1"/>
</dbReference>
<dbReference type="Pfam" id="PF01970">
    <property type="entry name" value="TctA"/>
    <property type="match status" value="1"/>
</dbReference>
<keyword evidence="1" id="KW-1133">Transmembrane helix</keyword>
<feature type="transmembrane region" description="Helical" evidence="1">
    <location>
        <begin position="352"/>
        <end position="373"/>
    </location>
</feature>
<dbReference type="PANTHER" id="PTHR35342:SF5">
    <property type="entry name" value="TRICARBOXYLIC TRANSPORT PROTEIN"/>
    <property type="match status" value="1"/>
</dbReference>
<keyword evidence="4" id="KW-1185">Reference proteome</keyword>
<dbReference type="RefSeq" id="WP_377255835.1">
    <property type="nucleotide sequence ID" value="NZ_JBHLUH010000060.1"/>
</dbReference>
<sequence>MNDFFHGVAVLGDPAVLVNVMIGVLVGMLVGAFPGVTATMAVALASGLTLTMEPIEGIAVLLAIYVAANFGDRVPAILINTPGTPASIASTFDGYPMAKQGRAGIALTASAIGSAVGGLASIAVFALVATPVANVALKFGPAELFALMVFGLTMMVGVSGGHIAKGLLAGAVGLLLAVVGRDPIGGEDRLMFGIDYLAAGIPVIPVLIGLFGVAEILDQIATRPRQGAPRITQFGRWWPNRGEFRRMRRPVVVGTGVGVGVGVLPAAGGDIAGLLAWEGARRTSSRPEEFGKGSIEGITASDTAANASLGGSLTTTMTLGIPGDAVMAVVIGSMVVWGLQPGPGLLNSRPDLVGTMTAIMAVATLFALAISLLRLRGMVKLLNLPAPYVWVTVLIFCIVGTYAIGNNVLDVVVMLIAGVFGFLMRRTSVPPGPVVLGLLLGPLAESNLRRALLIQSPGQMLSRPIVILFLVLTALVLVSSLRGVGSRRKVTRKKTSDAVERQ</sequence>
<feature type="transmembrane region" description="Helical" evidence="1">
    <location>
        <begin position="20"/>
        <end position="45"/>
    </location>
</feature>
<feature type="transmembrane region" description="Helical" evidence="1">
    <location>
        <begin position="105"/>
        <end position="127"/>
    </location>
</feature>
<dbReference type="EMBL" id="JBHLUH010000060">
    <property type="protein sequence ID" value="MFC0531428.1"/>
    <property type="molecule type" value="Genomic_DNA"/>
</dbReference>
<evidence type="ECO:0000256" key="1">
    <source>
        <dbReference type="SAM" id="Phobius"/>
    </source>
</evidence>
<keyword evidence="1" id="KW-0812">Transmembrane</keyword>
<feature type="transmembrane region" description="Helical" evidence="1">
    <location>
        <begin position="196"/>
        <end position="217"/>
    </location>
</feature>
<feature type="transmembrane region" description="Helical" evidence="1">
    <location>
        <begin position="465"/>
        <end position="484"/>
    </location>
</feature>
<dbReference type="Proteomes" id="UP001589867">
    <property type="component" value="Unassembled WGS sequence"/>
</dbReference>
<evidence type="ECO:0000259" key="2">
    <source>
        <dbReference type="Pfam" id="PF01970"/>
    </source>
</evidence>
<organism evidence="3 4">
    <name type="scientific">Phytohabitans kaempferiae</name>
    <dbReference type="NCBI Taxonomy" id="1620943"/>
    <lineage>
        <taxon>Bacteria</taxon>
        <taxon>Bacillati</taxon>
        <taxon>Actinomycetota</taxon>
        <taxon>Actinomycetes</taxon>
        <taxon>Micromonosporales</taxon>
        <taxon>Micromonosporaceae</taxon>
    </lineage>
</organism>
<feature type="transmembrane region" description="Helical" evidence="1">
    <location>
        <begin position="251"/>
        <end position="277"/>
    </location>
</feature>
<protein>
    <submittedName>
        <fullName evidence="3">Tripartite tricarboxylate transporter permease</fullName>
    </submittedName>
</protein>
<name>A0ABV6M9R3_9ACTN</name>
<feature type="transmembrane region" description="Helical" evidence="1">
    <location>
        <begin position="319"/>
        <end position="340"/>
    </location>
</feature>
<dbReference type="InterPro" id="IPR002823">
    <property type="entry name" value="DUF112_TM"/>
</dbReference>
<comment type="caution">
    <text evidence="3">The sequence shown here is derived from an EMBL/GenBank/DDBJ whole genome shotgun (WGS) entry which is preliminary data.</text>
</comment>
<feature type="transmembrane region" description="Helical" evidence="1">
    <location>
        <begin position="139"/>
        <end position="159"/>
    </location>
</feature>
<proteinExistence type="predicted"/>
<accession>A0ABV6M9R3</accession>
<evidence type="ECO:0000313" key="4">
    <source>
        <dbReference type="Proteomes" id="UP001589867"/>
    </source>
</evidence>
<feature type="transmembrane region" description="Helical" evidence="1">
    <location>
        <begin position="385"/>
        <end position="404"/>
    </location>
</feature>
<feature type="domain" description="DUF112" evidence="2">
    <location>
        <begin position="18"/>
        <end position="436"/>
    </location>
</feature>
<evidence type="ECO:0000313" key="3">
    <source>
        <dbReference type="EMBL" id="MFC0531428.1"/>
    </source>
</evidence>
<reference evidence="3 4" key="1">
    <citation type="submission" date="2024-09" db="EMBL/GenBank/DDBJ databases">
        <authorList>
            <person name="Sun Q."/>
            <person name="Mori K."/>
        </authorList>
    </citation>
    <scope>NUCLEOTIDE SEQUENCE [LARGE SCALE GENOMIC DNA]</scope>
    <source>
        <strain evidence="3 4">TBRC 3947</strain>
    </source>
</reference>
<keyword evidence="1" id="KW-0472">Membrane</keyword>